<dbReference type="InterPro" id="IPR005927">
    <property type="entry name" value="Tag_1.6-dipho_adolase"/>
</dbReference>
<protein>
    <recommendedName>
        <fullName evidence="6">Tagatose 1,6-diphosphate aldolase</fullName>
        <ecNumber evidence="6">4.1.2.40</ecNumber>
    </recommendedName>
    <alternativeName>
        <fullName evidence="6">D-tagatose-1,6-bisphosphate aldolase</fullName>
    </alternativeName>
    <alternativeName>
        <fullName evidence="6">Tagatose-bisphosphate aldolase</fullName>
    </alternativeName>
</protein>
<dbReference type="InterPro" id="IPR002915">
    <property type="entry name" value="DeoC/FbaB/LacD_aldolase"/>
</dbReference>
<evidence type="ECO:0000256" key="1">
    <source>
        <dbReference type="ARBA" id="ARBA00000567"/>
    </source>
</evidence>
<dbReference type="NCBIfam" id="TIGR01232">
    <property type="entry name" value="lacD"/>
    <property type="match status" value="1"/>
</dbReference>
<dbReference type="HAMAP" id="MF_00734">
    <property type="entry name" value="LacD"/>
    <property type="match status" value="1"/>
</dbReference>
<dbReference type="RefSeq" id="WP_406581566.1">
    <property type="nucleotide sequence ID" value="NZ_JBJHQH010000012.1"/>
</dbReference>
<comment type="caution">
    <text evidence="7">The sequence shown here is derived from an EMBL/GenBank/DDBJ whole genome shotgun (WGS) entry which is preliminary data.</text>
</comment>
<dbReference type="InterPro" id="IPR013785">
    <property type="entry name" value="Aldolase_TIM"/>
</dbReference>
<dbReference type="PANTHER" id="PTHR39340:SF1">
    <property type="entry name" value="SULFOFRUCTOSEPHOSPHATE ALDOLASE"/>
    <property type="match status" value="1"/>
</dbReference>
<organism evidence="7 8">
    <name type="scientific">Bacillus salipaludis</name>
    <dbReference type="NCBI Taxonomy" id="2547811"/>
    <lineage>
        <taxon>Bacteria</taxon>
        <taxon>Bacillati</taxon>
        <taxon>Bacillota</taxon>
        <taxon>Bacilli</taxon>
        <taxon>Bacillales</taxon>
        <taxon>Bacillaceae</taxon>
        <taxon>Bacillus</taxon>
    </lineage>
</organism>
<dbReference type="Proteomes" id="UP001623041">
    <property type="component" value="Unassembled WGS sequence"/>
</dbReference>
<dbReference type="SMART" id="SM01133">
    <property type="entry name" value="DeoC"/>
    <property type="match status" value="1"/>
</dbReference>
<dbReference type="PANTHER" id="PTHR39340">
    <property type="entry name" value="SULFOFRUCTOSEPHOSPHATE ALDOLASE"/>
    <property type="match status" value="1"/>
</dbReference>
<dbReference type="Gene3D" id="3.20.20.70">
    <property type="entry name" value="Aldolase class I"/>
    <property type="match status" value="1"/>
</dbReference>
<dbReference type="InterPro" id="IPR050552">
    <property type="entry name" value="LacD_aldolase"/>
</dbReference>
<evidence type="ECO:0000256" key="5">
    <source>
        <dbReference type="ARBA" id="ARBA00023239"/>
    </source>
</evidence>
<name>A0ABW8RHP9_9BACI</name>
<proteinExistence type="inferred from homology"/>
<evidence type="ECO:0000313" key="7">
    <source>
        <dbReference type="EMBL" id="MFK9093010.1"/>
    </source>
</evidence>
<dbReference type="GO" id="GO:0009025">
    <property type="term" value="F:tagatose-bisphosphate aldolase activity"/>
    <property type="evidence" value="ECO:0007669"/>
    <property type="project" value="UniProtKB-EC"/>
</dbReference>
<comment type="similarity">
    <text evidence="3 6">Belongs to the aldolase LacD family.</text>
</comment>
<dbReference type="EC" id="4.1.2.40" evidence="6"/>
<keyword evidence="5 6" id="KW-0456">Lyase</keyword>
<dbReference type="NCBIfam" id="NF003180">
    <property type="entry name" value="PRK04161.1"/>
    <property type="match status" value="1"/>
</dbReference>
<comment type="catalytic activity">
    <reaction evidence="1 6">
        <text>D-tagatofuranose 1,6-bisphosphate = D-glyceraldehyde 3-phosphate + dihydroxyacetone phosphate</text>
        <dbReference type="Rhea" id="RHEA:22948"/>
        <dbReference type="ChEBI" id="CHEBI:57642"/>
        <dbReference type="ChEBI" id="CHEBI:58694"/>
        <dbReference type="ChEBI" id="CHEBI:59776"/>
        <dbReference type="EC" id="4.1.2.40"/>
    </reaction>
</comment>
<gene>
    <name evidence="6 7" type="primary">lacD</name>
    <name evidence="7" type="ORF">ACJEBI_16175</name>
</gene>
<evidence type="ECO:0000256" key="3">
    <source>
        <dbReference type="ARBA" id="ARBA00008679"/>
    </source>
</evidence>
<reference evidence="7 8" key="1">
    <citation type="submission" date="2024-11" db="EMBL/GenBank/DDBJ databases">
        <authorList>
            <person name="Lucas J.A."/>
        </authorList>
    </citation>
    <scope>NUCLEOTIDE SEQUENCE [LARGE SCALE GENOMIC DNA]</scope>
    <source>
        <strain evidence="7 8">Z 5.4</strain>
    </source>
</reference>
<dbReference type="Pfam" id="PF01791">
    <property type="entry name" value="DeoC"/>
    <property type="match status" value="1"/>
</dbReference>
<evidence type="ECO:0000313" key="8">
    <source>
        <dbReference type="Proteomes" id="UP001623041"/>
    </source>
</evidence>
<evidence type="ECO:0000256" key="2">
    <source>
        <dbReference type="ARBA" id="ARBA00005191"/>
    </source>
</evidence>
<dbReference type="EMBL" id="JBJHQH010000012">
    <property type="protein sequence ID" value="MFK9093010.1"/>
    <property type="molecule type" value="Genomic_DNA"/>
</dbReference>
<dbReference type="NCBIfam" id="NF009065">
    <property type="entry name" value="PRK12399.1"/>
    <property type="match status" value="1"/>
</dbReference>
<evidence type="ECO:0000256" key="4">
    <source>
        <dbReference type="ARBA" id="ARBA00022736"/>
    </source>
</evidence>
<sequence>MLELTTNKLAAMMRLSDENGIIGALAIDQRGSLKKMIAAGSANPVGDEGIIHFKELVSEELTPYATSILLDPEYGLPAAKVRHPEAGLLVAYEKTGYDATAVGRLPDLLSEWSVRRLKEAGADAVKFLLYYDIDEDAAINDYKHVYMERVGSECAAEDIPFFLEIVSYDANNDDVKSLEYAKVKPHKVIEAMREFSKPQYKVDVLKVEVPVDMNYVEGYGQEETAYSKEEAAAYFKEQSEATDLPFIFLSAGVSAELFQETLKFAKEAGSTFNGVLCGRATWKNGVQPFAENGEQAGRNWLQDTGRKNIQELNVVLKETASSWFEKIKG</sequence>
<accession>A0ABW8RHP9</accession>
<keyword evidence="8" id="KW-1185">Reference proteome</keyword>
<dbReference type="SUPFAM" id="SSF51569">
    <property type="entry name" value="Aldolase"/>
    <property type="match status" value="1"/>
</dbReference>
<comment type="pathway">
    <text evidence="2 6">Carbohydrate metabolism; D-tagatose 6-phosphate degradation; D-glyceraldehyde 3-phosphate and glycerone phosphate from D-tagatose 6-phosphate: step 2/2.</text>
</comment>
<keyword evidence="4 6" id="KW-0423">Lactose metabolism</keyword>
<evidence type="ECO:0000256" key="6">
    <source>
        <dbReference type="HAMAP-Rule" id="MF_00734"/>
    </source>
</evidence>
<dbReference type="NCBIfam" id="NF009498">
    <property type="entry name" value="PRK12858.1"/>
    <property type="match status" value="1"/>
</dbReference>